<dbReference type="AlphaFoldDB" id="A0A370K5I3"/>
<proteinExistence type="predicted"/>
<accession>A0A370K5I3</accession>
<evidence type="ECO:0000313" key="2">
    <source>
        <dbReference type="EMBL" id="RDI97707.1"/>
    </source>
</evidence>
<gene>
    <name evidence="2" type="ORF">DVT68_15625</name>
</gene>
<reference evidence="2 3" key="1">
    <citation type="submission" date="2018-07" db="EMBL/GenBank/DDBJ databases">
        <title>Dyella solisilvae sp. nov., isolated from the pine and broad-leaved mixed forest soil.</title>
        <authorList>
            <person name="Gao Z."/>
            <person name="Qiu L."/>
        </authorList>
    </citation>
    <scope>NUCLEOTIDE SEQUENCE [LARGE SCALE GENOMIC DNA]</scope>
    <source>
        <strain evidence="2 3">DHG54</strain>
    </source>
</reference>
<evidence type="ECO:0000313" key="3">
    <source>
        <dbReference type="Proteomes" id="UP000254711"/>
    </source>
</evidence>
<dbReference type="PROSITE" id="PS51833">
    <property type="entry name" value="HDOD"/>
    <property type="match status" value="1"/>
</dbReference>
<dbReference type="RefSeq" id="WP_114826024.1">
    <property type="nucleotide sequence ID" value="NZ_QQSY01000004.1"/>
</dbReference>
<dbReference type="EMBL" id="QQSY01000004">
    <property type="protein sequence ID" value="RDI97707.1"/>
    <property type="molecule type" value="Genomic_DNA"/>
</dbReference>
<dbReference type="OrthoDB" id="9804751at2"/>
<dbReference type="Proteomes" id="UP000254711">
    <property type="component" value="Unassembled WGS sequence"/>
</dbReference>
<comment type="caution">
    <text evidence="2">The sequence shown here is derived from an EMBL/GenBank/DDBJ whole genome shotgun (WGS) entry which is preliminary data.</text>
</comment>
<dbReference type="SUPFAM" id="SSF141868">
    <property type="entry name" value="EAL domain-like"/>
    <property type="match status" value="1"/>
</dbReference>
<dbReference type="PIRSF" id="PIRSF003180">
    <property type="entry name" value="DiGMPpdiest_YuxH"/>
    <property type="match status" value="1"/>
</dbReference>
<feature type="domain" description="HDOD" evidence="1">
    <location>
        <begin position="215"/>
        <end position="400"/>
    </location>
</feature>
<evidence type="ECO:0000259" key="1">
    <source>
        <dbReference type="PROSITE" id="PS51833"/>
    </source>
</evidence>
<dbReference type="InterPro" id="IPR014408">
    <property type="entry name" value="dGMP_Pdiesterase_EAL/HD-GYP"/>
</dbReference>
<dbReference type="PANTHER" id="PTHR33525:SF4">
    <property type="entry name" value="CYCLIC DI-GMP PHOSPHODIESTERASE CDGJ"/>
    <property type="match status" value="1"/>
</dbReference>
<dbReference type="Pfam" id="PF08668">
    <property type="entry name" value="HDOD"/>
    <property type="match status" value="1"/>
</dbReference>
<dbReference type="SUPFAM" id="SSF109604">
    <property type="entry name" value="HD-domain/PDEase-like"/>
    <property type="match status" value="1"/>
</dbReference>
<organism evidence="2 3">
    <name type="scientific">Dyella solisilvae</name>
    <dbReference type="NCBI Taxonomy" id="1920168"/>
    <lineage>
        <taxon>Bacteria</taxon>
        <taxon>Pseudomonadati</taxon>
        <taxon>Pseudomonadota</taxon>
        <taxon>Gammaproteobacteria</taxon>
        <taxon>Lysobacterales</taxon>
        <taxon>Rhodanobacteraceae</taxon>
        <taxon>Dyella</taxon>
    </lineage>
</organism>
<dbReference type="InterPro" id="IPR013976">
    <property type="entry name" value="HDOD"/>
</dbReference>
<dbReference type="InterPro" id="IPR052340">
    <property type="entry name" value="RNase_Y/CdgJ"/>
</dbReference>
<dbReference type="Gene3D" id="3.20.20.450">
    <property type="entry name" value="EAL domain"/>
    <property type="match status" value="1"/>
</dbReference>
<sequence>MSEAAAIPSASEASGAAAHEQPLPVIRLPMLDTKRELFAYEIVFQNEMEDEATLMRRALATITDGALARLVRGNRTFLHLTRDLLMEETDVLQHQPRFGVLLQPEAASDPALVERLARMAQRGCALMLDASDTALEFNAAVEPLLKVVQYVRLDASRLDPATLRSRSEYLHARGIHVVAGHVDDHVTYRHCEQLPVQAIQGQFLLKPEPVEVPVLTASRLSLLRLMKALQEGNPGPVELGQIVRDDAILSYKLLGCVNSAYFALPRQLKSVQQAAIFFGASRMRNWIYTMALGGAGDRPPELLRAALIRAHMCEKLAQHMPPEQREMAFTAGLFSLLDTLMEAPMDFVLWHLPLAREISGALLENKGPFAPLLEQIRAWEAGNLRGGEVQPQVIRRMAAVYLEATQWADHVYAFADQRPN</sequence>
<protein>
    <submittedName>
        <fullName evidence="2">HDOD domain-containing protein</fullName>
    </submittedName>
</protein>
<dbReference type="PANTHER" id="PTHR33525">
    <property type="match status" value="1"/>
</dbReference>
<dbReference type="Gene3D" id="1.10.3210.10">
    <property type="entry name" value="Hypothetical protein af1432"/>
    <property type="match status" value="1"/>
</dbReference>
<keyword evidence="3" id="KW-1185">Reference proteome</keyword>
<name>A0A370K5I3_9GAMM</name>
<dbReference type="InterPro" id="IPR035919">
    <property type="entry name" value="EAL_sf"/>
</dbReference>